<dbReference type="SUPFAM" id="SSF53756">
    <property type="entry name" value="UDP-Glycosyltransferase/glycogen phosphorylase"/>
    <property type="match status" value="1"/>
</dbReference>
<dbReference type="RefSeq" id="WP_290000347.1">
    <property type="nucleotide sequence ID" value="NZ_JAUEPH010000004.1"/>
</dbReference>
<name>A0ABT7YDR1_9BACT</name>
<proteinExistence type="predicted"/>
<evidence type="ECO:0000313" key="2">
    <source>
        <dbReference type="Proteomes" id="UP001171916"/>
    </source>
</evidence>
<accession>A0ABT7YDR1</accession>
<dbReference type="Gene3D" id="3.40.50.2000">
    <property type="entry name" value="Glycogen Phosphorylase B"/>
    <property type="match status" value="1"/>
</dbReference>
<dbReference type="PIRSF" id="PIRSF005357">
    <property type="entry name" value="UCP005357"/>
    <property type="match status" value="1"/>
</dbReference>
<dbReference type="PANTHER" id="PTHR39662">
    <property type="entry name" value="DUF354 DOMAIN-CONTAINING PROTEIN-RELATED"/>
    <property type="match status" value="1"/>
</dbReference>
<comment type="caution">
    <text evidence="1">The sequence shown here is derived from an EMBL/GenBank/DDBJ whole genome shotgun (WGS) entry which is preliminary data.</text>
</comment>
<dbReference type="Proteomes" id="UP001171916">
    <property type="component" value="Unassembled WGS sequence"/>
</dbReference>
<protein>
    <submittedName>
        <fullName evidence="1">DUF354 domain-containing protein</fullName>
    </submittedName>
</protein>
<organism evidence="1 2">
    <name type="scientific">Algoriphagus sediminis</name>
    <dbReference type="NCBI Taxonomy" id="3057113"/>
    <lineage>
        <taxon>Bacteria</taxon>
        <taxon>Pseudomonadati</taxon>
        <taxon>Bacteroidota</taxon>
        <taxon>Cytophagia</taxon>
        <taxon>Cytophagales</taxon>
        <taxon>Cyclobacteriaceae</taxon>
        <taxon>Algoriphagus</taxon>
    </lineage>
</organism>
<keyword evidence="2" id="KW-1185">Reference proteome</keyword>
<dbReference type="InterPro" id="IPR007152">
    <property type="entry name" value="DUF354"/>
</dbReference>
<evidence type="ECO:0000313" key="1">
    <source>
        <dbReference type="EMBL" id="MDN3204667.1"/>
    </source>
</evidence>
<gene>
    <name evidence="1" type="ORF">QVH07_10935</name>
</gene>
<reference evidence="1" key="1">
    <citation type="submission" date="2023-06" db="EMBL/GenBank/DDBJ databases">
        <title>Robiginitalea aurantiacus sp. nov. and Algoriphagus sediminis sp. nov., isolated from coastal sediment.</title>
        <authorList>
            <person name="Zhou Z.Y."/>
            <person name="An J."/>
            <person name="Jia Y.W."/>
            <person name="Du Z.J."/>
        </authorList>
    </citation>
    <scope>NUCLEOTIDE SEQUENCE</scope>
    <source>
        <strain evidence="1">C2-7</strain>
    </source>
</reference>
<dbReference type="PANTHER" id="PTHR39662:SF1">
    <property type="entry name" value="DUF354 DOMAIN-CONTAINING PROTEIN"/>
    <property type="match status" value="1"/>
</dbReference>
<sequence length="337" mass="38883">MKIWIDLTNSPHINFFKPFIEKWQNNGIELIITARDLANTISLIEQEGWSYEEVGGHAGKSTLKKLAYFPKRVWNLKSYLKRHKPTIGISQSSFYSPVVCSFLGIPSIYLNDNEHAKGNHIAFLFSTVNMLPEFLAPYSKKIFWIRNNKFQFYPGVKEAIYLNSVFEFFDISDSPTKQKKIFVRLEPWTAQYYSGDGSFVENIIQQLESEYPIVILPRSKEQAKHLNNKEFRNVEIRTSPLPLKEIFQECLFFIGAGGSMTRELAILGVPTLSIYQGELLEVDNYLIKNKLMTYHRNPSGKLVEKLIKASDSSRNEDIFKKGELAFNMINEKVKNLG</sequence>
<dbReference type="EMBL" id="JAUEPH010000004">
    <property type="protein sequence ID" value="MDN3204667.1"/>
    <property type="molecule type" value="Genomic_DNA"/>
</dbReference>
<dbReference type="Pfam" id="PF04007">
    <property type="entry name" value="DUF354"/>
    <property type="match status" value="1"/>
</dbReference>